<feature type="non-terminal residue" evidence="1">
    <location>
        <position position="1"/>
    </location>
</feature>
<evidence type="ECO:0000313" key="1">
    <source>
        <dbReference type="EMBL" id="JAC28446.1"/>
    </source>
</evidence>
<dbReference type="EMBL" id="GBBM01006972">
    <property type="protein sequence ID" value="JAC28446.1"/>
    <property type="molecule type" value="mRNA"/>
</dbReference>
<organism evidence="1">
    <name type="scientific">Amblyomma triste</name>
    <name type="common">Neotropical tick</name>
    <dbReference type="NCBI Taxonomy" id="251400"/>
    <lineage>
        <taxon>Eukaryota</taxon>
        <taxon>Metazoa</taxon>
        <taxon>Ecdysozoa</taxon>
        <taxon>Arthropoda</taxon>
        <taxon>Chelicerata</taxon>
        <taxon>Arachnida</taxon>
        <taxon>Acari</taxon>
        <taxon>Parasitiformes</taxon>
        <taxon>Ixodida</taxon>
        <taxon>Ixodoidea</taxon>
        <taxon>Ixodidae</taxon>
        <taxon>Amblyomminae</taxon>
        <taxon>Amblyomma</taxon>
    </lineage>
</organism>
<protein>
    <submittedName>
        <fullName evidence="1">Uncharacterized protein</fullName>
    </submittedName>
</protein>
<sequence length="254" mass="29471">GCLEYRLVTEKSGKADDIGISLDRVLQGEPTVQEMKKSKIALLAMMMANLCQAFRIEGMGDPKITCKENEDKVRCSHGRITEGLCRGVFVQLCKNGDDVCKCKEGTFRKDDKKCVPWRECVTREFHRSFLHNSPEIFQVGMSGNVWDNTSAKCIRGTRTSNSLSFEYFKLKFQDRKKNWADTEYDIGVEVVQPNPQNPQSEWELRINSYDTRDCMYFVKKSAVPNQRPWKCDFLFNNYCHRPFINLQKLDDKCK</sequence>
<dbReference type="AlphaFoldDB" id="A0A023G2Q0"/>
<proteinExistence type="evidence at transcript level"/>
<reference evidence="1" key="1">
    <citation type="submission" date="2014-03" db="EMBL/GenBank/DDBJ databases">
        <title>The sialotranscriptome of Amblyomma triste, Amblyomma parvum and Amblyomma cajennense ticks, uncovered by 454-based RNA-seq.</title>
        <authorList>
            <person name="Garcia G.R."/>
            <person name="Gardinassi L.G."/>
            <person name="Ribeiro J.M."/>
            <person name="Anatriello E."/>
            <person name="Ferreira B.R."/>
            <person name="Moreira H.N."/>
            <person name="Mafra C."/>
            <person name="Olegario M.M."/>
            <person name="Szabo P.J."/>
            <person name="Miranda-Santos I.K."/>
            <person name="Maruyama S.R."/>
        </authorList>
    </citation>
    <scope>NUCLEOTIDE SEQUENCE</scope>
    <source>
        <strain evidence="1">Mato Grasso do Sul</strain>
        <tissue evidence="1">Salivary glands</tissue>
    </source>
</reference>
<accession>A0A023G2Q0</accession>
<name>A0A023G2Q0_AMBTT</name>